<dbReference type="Proteomes" id="UP001320420">
    <property type="component" value="Unassembled WGS sequence"/>
</dbReference>
<dbReference type="AlphaFoldDB" id="A0AAN9YTC1"/>
<sequence length="433" mass="47827">MVDPLKLILPLTHQSQDISFSDWISILTLGLAPLIAHIVAGVPQISCLDGSTHHRPRWHDRICHYNPTSIIWRYAMIADRRIRARSWNRADAAAANALFWTSRGWDGSEAMVVASLPFCAHQPEHARAALISREMAKTVIVTLQGLQAGIPIVVGLTTTRAAASFVHWVGIDTVFSPLAVLGLLRLFCAFWLTDDFSYSAPQMVNKPPVMRKSLDNSLILPVDAQQPSVDPDQDRYRPTSFWASRIFRALYLLPVLAMIMTCTLYFCPWTKSPNDLYATTFTTTSFLLDIIYLGFAAATALICACYFARGYTTTIIPCISSLWYKMYTIVIMLLALTLLVLACVETRKTPCGRYTSGPGEAADRDACVTEELDVIYVGPNEAQFGLASTRSDGPGGNKSDDFWVGIPNALGSTSKALVAHLVEPWQAMLIDTD</sequence>
<feature type="transmembrane region" description="Helical" evidence="1">
    <location>
        <begin position="246"/>
        <end position="266"/>
    </location>
</feature>
<proteinExistence type="predicted"/>
<feature type="transmembrane region" description="Helical" evidence="1">
    <location>
        <begin position="174"/>
        <end position="193"/>
    </location>
</feature>
<comment type="caution">
    <text evidence="2">The sequence shown here is derived from an EMBL/GenBank/DDBJ whole genome shotgun (WGS) entry which is preliminary data.</text>
</comment>
<evidence type="ECO:0000313" key="2">
    <source>
        <dbReference type="EMBL" id="KAK7753812.1"/>
    </source>
</evidence>
<organism evidence="2 3">
    <name type="scientific">Diatrype stigma</name>
    <dbReference type="NCBI Taxonomy" id="117547"/>
    <lineage>
        <taxon>Eukaryota</taxon>
        <taxon>Fungi</taxon>
        <taxon>Dikarya</taxon>
        <taxon>Ascomycota</taxon>
        <taxon>Pezizomycotina</taxon>
        <taxon>Sordariomycetes</taxon>
        <taxon>Xylariomycetidae</taxon>
        <taxon>Xylariales</taxon>
        <taxon>Diatrypaceae</taxon>
        <taxon>Diatrype</taxon>
    </lineage>
</organism>
<feature type="transmembrane region" description="Helical" evidence="1">
    <location>
        <begin position="286"/>
        <end position="310"/>
    </location>
</feature>
<keyword evidence="1" id="KW-0472">Membrane</keyword>
<evidence type="ECO:0000256" key="1">
    <source>
        <dbReference type="SAM" id="Phobius"/>
    </source>
</evidence>
<keyword evidence="3" id="KW-1185">Reference proteome</keyword>
<name>A0AAN9YTC1_9PEZI</name>
<dbReference type="EMBL" id="JAKJXP020000025">
    <property type="protein sequence ID" value="KAK7753812.1"/>
    <property type="molecule type" value="Genomic_DNA"/>
</dbReference>
<feature type="transmembrane region" description="Helical" evidence="1">
    <location>
        <begin position="322"/>
        <end position="342"/>
    </location>
</feature>
<protein>
    <submittedName>
        <fullName evidence="2">Uncharacterized protein</fullName>
    </submittedName>
</protein>
<feature type="transmembrane region" description="Helical" evidence="1">
    <location>
        <begin position="20"/>
        <end position="42"/>
    </location>
</feature>
<gene>
    <name evidence="2" type="ORF">SLS62_004178</name>
</gene>
<keyword evidence="1" id="KW-1133">Transmembrane helix</keyword>
<accession>A0AAN9YTC1</accession>
<keyword evidence="1" id="KW-0812">Transmembrane</keyword>
<reference evidence="2 3" key="1">
    <citation type="submission" date="2024-02" db="EMBL/GenBank/DDBJ databases">
        <title>De novo assembly and annotation of 12 fungi associated with fruit tree decline syndrome in Ontario, Canada.</title>
        <authorList>
            <person name="Sulman M."/>
            <person name="Ellouze W."/>
            <person name="Ilyukhin E."/>
        </authorList>
    </citation>
    <scope>NUCLEOTIDE SEQUENCE [LARGE SCALE GENOMIC DNA]</scope>
    <source>
        <strain evidence="2 3">M11/M66-122</strain>
    </source>
</reference>
<evidence type="ECO:0000313" key="3">
    <source>
        <dbReference type="Proteomes" id="UP001320420"/>
    </source>
</evidence>